<dbReference type="InterPro" id="IPR003370">
    <property type="entry name" value="Chromate_transpt"/>
</dbReference>
<dbReference type="PANTHER" id="PTHR43663:SF1">
    <property type="entry name" value="CHROMATE TRANSPORTER"/>
    <property type="match status" value="1"/>
</dbReference>
<evidence type="ECO:0000256" key="4">
    <source>
        <dbReference type="ARBA" id="ARBA00022692"/>
    </source>
</evidence>
<comment type="caution">
    <text evidence="8">The sequence shown here is derived from an EMBL/GenBank/DDBJ whole genome shotgun (WGS) entry which is preliminary data.</text>
</comment>
<evidence type="ECO:0000256" key="5">
    <source>
        <dbReference type="ARBA" id="ARBA00022989"/>
    </source>
</evidence>
<feature type="transmembrane region" description="Helical" evidence="7">
    <location>
        <begin position="7"/>
        <end position="28"/>
    </location>
</feature>
<evidence type="ECO:0000313" key="8">
    <source>
        <dbReference type="EMBL" id="GCA68266.1"/>
    </source>
</evidence>
<dbReference type="GO" id="GO:0015109">
    <property type="term" value="F:chromate transmembrane transporter activity"/>
    <property type="evidence" value="ECO:0007669"/>
    <property type="project" value="InterPro"/>
</dbReference>
<dbReference type="Pfam" id="PF02417">
    <property type="entry name" value="Chromate_transp"/>
    <property type="match status" value="1"/>
</dbReference>
<evidence type="ECO:0000313" key="9">
    <source>
        <dbReference type="Proteomes" id="UP000265643"/>
    </source>
</evidence>
<keyword evidence="6 7" id="KW-0472">Membrane</keyword>
<comment type="subcellular location">
    <subcellularLocation>
        <location evidence="1">Cell membrane</location>
        <topology evidence="1">Multi-pass membrane protein</topology>
    </subcellularLocation>
</comment>
<dbReference type="PANTHER" id="PTHR43663">
    <property type="entry name" value="CHROMATE TRANSPORT PROTEIN-RELATED"/>
    <property type="match status" value="1"/>
</dbReference>
<evidence type="ECO:0000256" key="6">
    <source>
        <dbReference type="ARBA" id="ARBA00023136"/>
    </source>
</evidence>
<evidence type="ECO:0000256" key="3">
    <source>
        <dbReference type="ARBA" id="ARBA00022475"/>
    </source>
</evidence>
<keyword evidence="9" id="KW-1185">Reference proteome</keyword>
<feature type="transmembrane region" description="Helical" evidence="7">
    <location>
        <begin position="118"/>
        <end position="136"/>
    </location>
</feature>
<dbReference type="AlphaFoldDB" id="A0A391P7F3"/>
<dbReference type="GO" id="GO:0005886">
    <property type="term" value="C:plasma membrane"/>
    <property type="evidence" value="ECO:0007669"/>
    <property type="project" value="UniProtKB-SubCell"/>
</dbReference>
<accession>A0A391P7F3</accession>
<comment type="similarity">
    <text evidence="2">Belongs to the chromate ion transporter (CHR) (TC 2.A.51) family.</text>
</comment>
<reference evidence="9" key="1">
    <citation type="submission" date="2018-09" db="EMBL/GenBank/DDBJ databases">
        <title>Draft Genome Sequence of Mediterraneibacter sp. KCTC 15684.</title>
        <authorList>
            <person name="Kim J.S."/>
            <person name="Han K.I."/>
            <person name="Suh M.K."/>
            <person name="Lee K.C."/>
            <person name="Eom M.K."/>
            <person name="Lee J.H."/>
            <person name="Park S.H."/>
            <person name="Kang S.W."/>
            <person name="Park J.E."/>
            <person name="Oh B.S."/>
            <person name="Yu S.Y."/>
            <person name="Choi S.H."/>
            <person name="Lee D.H."/>
            <person name="Yoon H."/>
            <person name="Kim B."/>
            <person name="Yang S.J."/>
            <person name="Lee J.S."/>
        </authorList>
    </citation>
    <scope>NUCLEOTIDE SEQUENCE [LARGE SCALE GENOMIC DNA]</scope>
    <source>
        <strain evidence="9">KCTC 15684</strain>
    </source>
</reference>
<keyword evidence="5 7" id="KW-1133">Transmembrane helix</keyword>
<sequence>MIYLRLFLEFFKAGLFAVGGGLATLPFLSDMATSTGWFTHSQLADMVAVSESTPGPLGVNMATYVGYTVKGVPGAVIATLGLITPSVIIILIIALFLKSFRHNHFVEAAFECLRPASLGLITASGIAVAVTALFVSSTFEKGFIGSIHWKAIPLSILLLLVTRVFKKTKGLHPIIWIGVSAVVGIVFSFAGV</sequence>
<dbReference type="RefSeq" id="WP_117602439.1">
    <property type="nucleotide sequence ID" value="NZ_BHGK01000001.1"/>
</dbReference>
<feature type="transmembrane region" description="Helical" evidence="7">
    <location>
        <begin position="75"/>
        <end position="97"/>
    </location>
</feature>
<evidence type="ECO:0000256" key="2">
    <source>
        <dbReference type="ARBA" id="ARBA00005262"/>
    </source>
</evidence>
<organism evidence="8 9">
    <name type="scientific">Mediterraneibacter butyricigenes</name>
    <dbReference type="NCBI Taxonomy" id="2316025"/>
    <lineage>
        <taxon>Bacteria</taxon>
        <taxon>Bacillati</taxon>
        <taxon>Bacillota</taxon>
        <taxon>Clostridia</taxon>
        <taxon>Lachnospirales</taxon>
        <taxon>Lachnospiraceae</taxon>
        <taxon>Mediterraneibacter</taxon>
    </lineage>
</organism>
<name>A0A391P7F3_9FIRM</name>
<feature type="transmembrane region" description="Helical" evidence="7">
    <location>
        <begin position="173"/>
        <end position="191"/>
    </location>
</feature>
<dbReference type="InterPro" id="IPR052518">
    <property type="entry name" value="CHR_Transporter"/>
</dbReference>
<gene>
    <name evidence="8" type="ORF">KGMB01110_27020</name>
</gene>
<evidence type="ECO:0000256" key="7">
    <source>
        <dbReference type="SAM" id="Phobius"/>
    </source>
</evidence>
<dbReference type="Proteomes" id="UP000265643">
    <property type="component" value="Unassembled WGS sequence"/>
</dbReference>
<evidence type="ECO:0000256" key="1">
    <source>
        <dbReference type="ARBA" id="ARBA00004651"/>
    </source>
</evidence>
<keyword evidence="3" id="KW-1003">Cell membrane</keyword>
<dbReference type="EMBL" id="BHGK01000001">
    <property type="protein sequence ID" value="GCA68266.1"/>
    <property type="molecule type" value="Genomic_DNA"/>
</dbReference>
<proteinExistence type="inferred from homology"/>
<keyword evidence="4 7" id="KW-0812">Transmembrane</keyword>
<feature type="transmembrane region" description="Helical" evidence="7">
    <location>
        <begin position="142"/>
        <end position="161"/>
    </location>
</feature>
<protein>
    <submittedName>
        <fullName evidence="8">Chromate transporter</fullName>
    </submittedName>
</protein>